<evidence type="ECO:0000256" key="1">
    <source>
        <dbReference type="SAM" id="MobiDB-lite"/>
    </source>
</evidence>
<evidence type="ECO:0000313" key="2">
    <source>
        <dbReference type="EMBL" id="WTQ74845.1"/>
    </source>
</evidence>
<name>A0AAU1LUD5_9ACTN</name>
<accession>A0AAU1LUD5</accession>
<dbReference type="EMBL" id="CP108169">
    <property type="protein sequence ID" value="WTQ74845.1"/>
    <property type="molecule type" value="Genomic_DNA"/>
</dbReference>
<sequence>MTNDPEQTQEVKRLVEAIAAFRDIEDDEACAVAVSRALEDWPSYQTKLRQLRQQRVNALKEQGRTWKEIGQLLGGISAARAQQIGKGQSGAQRRRADREAQGPAAE</sequence>
<organism evidence="2">
    <name type="scientific">Streptomyces sp. NBC_00148</name>
    <dbReference type="NCBI Taxonomy" id="2903626"/>
    <lineage>
        <taxon>Bacteria</taxon>
        <taxon>Bacillati</taxon>
        <taxon>Actinomycetota</taxon>
        <taxon>Actinomycetes</taxon>
        <taxon>Kitasatosporales</taxon>
        <taxon>Streptomycetaceae</taxon>
        <taxon>Streptomyces</taxon>
    </lineage>
</organism>
<reference evidence="2" key="1">
    <citation type="submission" date="2022-10" db="EMBL/GenBank/DDBJ databases">
        <title>The complete genomes of actinobacterial strains from the NBC collection.</title>
        <authorList>
            <person name="Joergensen T.S."/>
            <person name="Alvarez Arevalo M."/>
            <person name="Sterndorff E.B."/>
            <person name="Faurdal D."/>
            <person name="Vuksanovic O."/>
            <person name="Mourched A.-S."/>
            <person name="Charusanti P."/>
            <person name="Shaw S."/>
            <person name="Blin K."/>
            <person name="Weber T."/>
        </authorList>
    </citation>
    <scope>NUCLEOTIDE SEQUENCE</scope>
    <source>
        <strain evidence="2">NBC_00148</strain>
    </source>
</reference>
<feature type="region of interest" description="Disordered" evidence="1">
    <location>
        <begin position="82"/>
        <end position="106"/>
    </location>
</feature>
<protein>
    <submittedName>
        <fullName evidence="2">Uncharacterized protein</fullName>
    </submittedName>
</protein>
<proteinExistence type="predicted"/>
<gene>
    <name evidence="2" type="ORF">OG222_17875</name>
</gene>
<dbReference type="AlphaFoldDB" id="A0AAU1LUD5"/>